<evidence type="ECO:0000313" key="8">
    <source>
        <dbReference type="Proteomes" id="UP001360560"/>
    </source>
</evidence>
<dbReference type="InterPro" id="IPR036869">
    <property type="entry name" value="J_dom_sf"/>
</dbReference>
<dbReference type="SMART" id="SM00271">
    <property type="entry name" value="DnaJ"/>
    <property type="match status" value="1"/>
</dbReference>
<name>A0AAV5QLI5_9ASCO</name>
<evidence type="ECO:0000256" key="3">
    <source>
        <dbReference type="ARBA" id="ARBA00022824"/>
    </source>
</evidence>
<dbReference type="Pfam" id="PF09320">
    <property type="entry name" value="DUF1977"/>
    <property type="match status" value="1"/>
</dbReference>
<evidence type="ECO:0000256" key="4">
    <source>
        <dbReference type="ARBA" id="ARBA00022989"/>
    </source>
</evidence>
<accession>A0AAV5QLI5</accession>
<protein>
    <submittedName>
        <fullName evidence="7">Type I HSP40 co-chaperone</fullName>
    </submittedName>
</protein>
<dbReference type="Gene3D" id="1.10.287.110">
    <property type="entry name" value="DnaJ domain"/>
    <property type="match status" value="1"/>
</dbReference>
<keyword evidence="2" id="KW-0812">Transmembrane</keyword>
<dbReference type="Pfam" id="PF00226">
    <property type="entry name" value="DnaJ"/>
    <property type="match status" value="1"/>
</dbReference>
<feature type="domain" description="J" evidence="6">
    <location>
        <begin position="21"/>
        <end position="85"/>
    </location>
</feature>
<dbReference type="GO" id="GO:0005789">
    <property type="term" value="C:endoplasmic reticulum membrane"/>
    <property type="evidence" value="ECO:0007669"/>
    <property type="project" value="UniProtKB-SubCell"/>
</dbReference>
<dbReference type="GeneID" id="90073017"/>
<evidence type="ECO:0000256" key="5">
    <source>
        <dbReference type="ARBA" id="ARBA00023136"/>
    </source>
</evidence>
<comment type="caution">
    <text evidence="7">The sequence shown here is derived from an EMBL/GenBank/DDBJ whole genome shotgun (WGS) entry which is preliminary data.</text>
</comment>
<organism evidence="7 8">
    <name type="scientific">Saccharomycopsis crataegensis</name>
    <dbReference type="NCBI Taxonomy" id="43959"/>
    <lineage>
        <taxon>Eukaryota</taxon>
        <taxon>Fungi</taxon>
        <taxon>Dikarya</taxon>
        <taxon>Ascomycota</taxon>
        <taxon>Saccharomycotina</taxon>
        <taxon>Saccharomycetes</taxon>
        <taxon>Saccharomycopsidaceae</taxon>
        <taxon>Saccharomycopsis</taxon>
    </lineage>
</organism>
<keyword evidence="3" id="KW-0256">Endoplasmic reticulum</keyword>
<evidence type="ECO:0000313" key="7">
    <source>
        <dbReference type="EMBL" id="GMM35038.1"/>
    </source>
</evidence>
<evidence type="ECO:0000256" key="1">
    <source>
        <dbReference type="ARBA" id="ARBA00004389"/>
    </source>
</evidence>
<keyword evidence="4" id="KW-1133">Transmembrane helix</keyword>
<dbReference type="RefSeq" id="XP_064852038.1">
    <property type="nucleotide sequence ID" value="XM_064995966.1"/>
</dbReference>
<evidence type="ECO:0000259" key="6">
    <source>
        <dbReference type="PROSITE" id="PS50076"/>
    </source>
</evidence>
<keyword evidence="5" id="KW-0472">Membrane</keyword>
<dbReference type="SUPFAM" id="SSF46565">
    <property type="entry name" value="Chaperone J-domain"/>
    <property type="match status" value="1"/>
</dbReference>
<keyword evidence="8" id="KW-1185">Reference proteome</keyword>
<dbReference type="AlphaFoldDB" id="A0AAV5QLI5"/>
<dbReference type="Proteomes" id="UP001360560">
    <property type="component" value="Unassembled WGS sequence"/>
</dbReference>
<dbReference type="InterPro" id="IPR001623">
    <property type="entry name" value="DnaJ_domain"/>
</dbReference>
<dbReference type="PROSITE" id="PS00636">
    <property type="entry name" value="DNAJ_1"/>
    <property type="match status" value="1"/>
</dbReference>
<comment type="subcellular location">
    <subcellularLocation>
        <location evidence="1">Endoplasmic reticulum membrane</location>
        <topology evidence="1">Single-pass membrane protein</topology>
    </subcellularLocation>
</comment>
<dbReference type="InterPro" id="IPR018253">
    <property type="entry name" value="DnaJ_domain_CS"/>
</dbReference>
<dbReference type="PROSITE" id="PS50076">
    <property type="entry name" value="DNAJ_2"/>
    <property type="match status" value="1"/>
</dbReference>
<gene>
    <name evidence="7" type="ORF">DASC09_023630</name>
</gene>
<sequence length="321" mass="35773">MSGYTKEQEVIVKRILSNKGNFYKVLSVEKTSTDGEIKKAYRKLALKIHPDKNNHPNAPEAFKAVSKAFEILSNEDQKRIYDQTGQDPSSRGAQAAASGFSGFSGFDGATRSRASGGRAQEFHFTGNGFDEDIFNIFFGGGGTPGMHSFTFGPGGFQTFGGPTFQTRRTRTGATAGSGNQQTNGRESLVSNLTQLLPIIILLLFSLITSYFNGSEANVPQYSFTQQKPYEHERNTPNFGVKYYITREKFEDSKIKDLNKLDKSVEGQYIQNLNFKCTLERNEKQQILADAQGFFYNDEELIMKGNNYPMPSCDRLKSLGLI</sequence>
<dbReference type="GO" id="GO:0030544">
    <property type="term" value="F:Hsp70 protein binding"/>
    <property type="evidence" value="ECO:0007669"/>
    <property type="project" value="TreeGrafter"/>
</dbReference>
<dbReference type="EMBL" id="BTFZ01000004">
    <property type="protein sequence ID" value="GMM35038.1"/>
    <property type="molecule type" value="Genomic_DNA"/>
</dbReference>
<evidence type="ECO:0000256" key="2">
    <source>
        <dbReference type="ARBA" id="ARBA00022692"/>
    </source>
</evidence>
<proteinExistence type="predicted"/>
<dbReference type="GO" id="GO:0071218">
    <property type="term" value="P:cellular response to misfolded protein"/>
    <property type="evidence" value="ECO:0007669"/>
    <property type="project" value="TreeGrafter"/>
</dbReference>
<dbReference type="PANTHER" id="PTHR43908:SF3">
    <property type="entry name" value="AT29763P-RELATED"/>
    <property type="match status" value="1"/>
</dbReference>
<dbReference type="InterPro" id="IPR051100">
    <property type="entry name" value="DnaJ_subfamily_B/C"/>
</dbReference>
<reference evidence="7 8" key="1">
    <citation type="journal article" date="2023" name="Elife">
        <title>Identification of key yeast species and microbe-microbe interactions impacting larval growth of Drosophila in the wild.</title>
        <authorList>
            <person name="Mure A."/>
            <person name="Sugiura Y."/>
            <person name="Maeda R."/>
            <person name="Honda K."/>
            <person name="Sakurai N."/>
            <person name="Takahashi Y."/>
            <person name="Watada M."/>
            <person name="Katoh T."/>
            <person name="Gotoh A."/>
            <person name="Gotoh Y."/>
            <person name="Taniguchi I."/>
            <person name="Nakamura K."/>
            <person name="Hayashi T."/>
            <person name="Katayama T."/>
            <person name="Uemura T."/>
            <person name="Hattori Y."/>
        </authorList>
    </citation>
    <scope>NUCLEOTIDE SEQUENCE [LARGE SCALE GENOMIC DNA]</scope>
    <source>
        <strain evidence="7 8">SC-9</strain>
    </source>
</reference>
<dbReference type="PRINTS" id="PR00625">
    <property type="entry name" value="JDOMAIN"/>
</dbReference>
<dbReference type="CDD" id="cd06257">
    <property type="entry name" value="DnaJ"/>
    <property type="match status" value="1"/>
</dbReference>
<dbReference type="InterPro" id="IPR015399">
    <property type="entry name" value="DUF1977_DnaJ-like"/>
</dbReference>
<dbReference type="PANTHER" id="PTHR43908">
    <property type="entry name" value="AT29763P-RELATED"/>
    <property type="match status" value="1"/>
</dbReference>